<keyword evidence="4" id="KW-1185">Reference proteome</keyword>
<evidence type="ECO:0000259" key="2">
    <source>
        <dbReference type="Pfam" id="PF22150"/>
    </source>
</evidence>
<gene>
    <name evidence="3" type="ORF">SAOR_00425</name>
</gene>
<organism evidence="3 4">
    <name type="scientific">Salinisphaera orenii MK-B5</name>
    <dbReference type="NCBI Taxonomy" id="856730"/>
    <lineage>
        <taxon>Bacteria</taxon>
        <taxon>Pseudomonadati</taxon>
        <taxon>Pseudomonadota</taxon>
        <taxon>Gammaproteobacteria</taxon>
        <taxon>Salinisphaerales</taxon>
        <taxon>Salinisphaeraceae</taxon>
        <taxon>Salinisphaera</taxon>
    </lineage>
</organism>
<dbReference type="Pfam" id="PF22150">
    <property type="entry name" value="Tt1218-like"/>
    <property type="match status" value="1"/>
</dbReference>
<evidence type="ECO:0000313" key="3">
    <source>
        <dbReference type="EMBL" id="ROO30349.1"/>
    </source>
</evidence>
<dbReference type="NCBIfam" id="TIGR02532">
    <property type="entry name" value="IV_pilin_GFxxxE"/>
    <property type="match status" value="1"/>
</dbReference>
<accession>A0A423PXK9</accession>
<sequence>MRTGPLQACPRSVRGFTLIEVLIALVVLSVGILGVLALQMNALAYSHSAYLASIASVQAMDLEERMRANRAALDTYVETDPEDIDDTETATDCQGGEADCSALALATYDMHRWVANTRRLFAGTVDISLESVGDGVYQLTLQWTERSQLEETTDDPRSLRYLFRLSTA</sequence>
<reference evidence="3 4" key="1">
    <citation type="submission" date="2013-10" db="EMBL/GenBank/DDBJ databases">
        <title>Salinisphaera orenii MK-B5 Genome Sequencing.</title>
        <authorList>
            <person name="Lai Q."/>
            <person name="Li C."/>
            <person name="Shao Z."/>
        </authorList>
    </citation>
    <scope>NUCLEOTIDE SEQUENCE [LARGE SCALE GENOMIC DNA]</scope>
    <source>
        <strain evidence="3 4">MK-B5</strain>
    </source>
</reference>
<dbReference type="PROSITE" id="PS00409">
    <property type="entry name" value="PROKAR_NTER_METHYL"/>
    <property type="match status" value="1"/>
</dbReference>
<evidence type="ECO:0000313" key="4">
    <source>
        <dbReference type="Proteomes" id="UP000283993"/>
    </source>
</evidence>
<feature type="domain" description="Type IV pilin Tt1218-like" evidence="2">
    <location>
        <begin position="37"/>
        <end position="110"/>
    </location>
</feature>
<keyword evidence="1" id="KW-0812">Transmembrane</keyword>
<feature type="transmembrane region" description="Helical" evidence="1">
    <location>
        <begin position="12"/>
        <end position="36"/>
    </location>
</feature>
<protein>
    <submittedName>
        <fullName evidence="3">Pilus modification protein PilV</fullName>
    </submittedName>
</protein>
<dbReference type="Proteomes" id="UP000283993">
    <property type="component" value="Unassembled WGS sequence"/>
</dbReference>
<evidence type="ECO:0000256" key="1">
    <source>
        <dbReference type="SAM" id="Phobius"/>
    </source>
</evidence>
<dbReference type="AlphaFoldDB" id="A0A423PXK9"/>
<dbReference type="InterPro" id="IPR054402">
    <property type="entry name" value="Tt1218-like_dom"/>
</dbReference>
<dbReference type="EMBL" id="AYKH01000001">
    <property type="protein sequence ID" value="ROO30349.1"/>
    <property type="molecule type" value="Genomic_DNA"/>
</dbReference>
<dbReference type="NCBIfam" id="TIGR02523">
    <property type="entry name" value="type_IV_pilV"/>
    <property type="match status" value="1"/>
</dbReference>
<name>A0A423PXK9_9GAMM</name>
<dbReference type="Pfam" id="PF07963">
    <property type="entry name" value="N_methyl"/>
    <property type="match status" value="1"/>
</dbReference>
<dbReference type="InterPro" id="IPR012902">
    <property type="entry name" value="N_methyl_site"/>
</dbReference>
<dbReference type="RefSeq" id="WP_221179819.1">
    <property type="nucleotide sequence ID" value="NZ_AYKH01000001.1"/>
</dbReference>
<keyword evidence="1" id="KW-0472">Membrane</keyword>
<dbReference type="InterPro" id="IPR013362">
    <property type="entry name" value="Pilus_4_PilV"/>
</dbReference>
<proteinExistence type="predicted"/>
<keyword evidence="1" id="KW-1133">Transmembrane helix</keyword>
<comment type="caution">
    <text evidence="3">The sequence shown here is derived from an EMBL/GenBank/DDBJ whole genome shotgun (WGS) entry which is preliminary data.</text>
</comment>